<dbReference type="SMART" id="SM00849">
    <property type="entry name" value="Lactamase_B"/>
    <property type="match status" value="1"/>
</dbReference>
<dbReference type="InterPro" id="IPR036873">
    <property type="entry name" value="Rhodanese-like_dom_sf"/>
</dbReference>
<dbReference type="SUPFAM" id="SSF56281">
    <property type="entry name" value="Metallo-hydrolase/oxidoreductase"/>
    <property type="match status" value="1"/>
</dbReference>
<evidence type="ECO:0000313" key="4">
    <source>
        <dbReference type="Proteomes" id="UP001597375"/>
    </source>
</evidence>
<dbReference type="InterPro" id="IPR051682">
    <property type="entry name" value="Mito_Persulfide_Diox"/>
</dbReference>
<dbReference type="CDD" id="cd07724">
    <property type="entry name" value="POD-like_MBL-fold"/>
    <property type="match status" value="1"/>
</dbReference>
<dbReference type="Gene3D" id="3.60.15.10">
    <property type="entry name" value="Ribonuclease Z/Hydroxyacylglutathione hydrolase-like"/>
    <property type="match status" value="1"/>
</dbReference>
<dbReference type="Proteomes" id="UP001597375">
    <property type="component" value="Unassembled WGS sequence"/>
</dbReference>
<evidence type="ECO:0000313" key="3">
    <source>
        <dbReference type="EMBL" id="MFD2257673.1"/>
    </source>
</evidence>
<reference evidence="4" key="1">
    <citation type="journal article" date="2019" name="Int. J. Syst. Evol. Microbiol.">
        <title>The Global Catalogue of Microorganisms (GCM) 10K type strain sequencing project: providing services to taxonomists for standard genome sequencing and annotation.</title>
        <authorList>
            <consortium name="The Broad Institute Genomics Platform"/>
            <consortium name="The Broad Institute Genome Sequencing Center for Infectious Disease"/>
            <person name="Wu L."/>
            <person name="Ma J."/>
        </authorList>
    </citation>
    <scope>NUCLEOTIDE SEQUENCE [LARGE SCALE GENOMIC DNA]</scope>
    <source>
        <strain evidence="4">CGMCC 4.7106</strain>
    </source>
</reference>
<gene>
    <name evidence="3" type="ORF">ACFSSA_13400</name>
</gene>
<proteinExistence type="predicted"/>
<dbReference type="EMBL" id="JBHUIT010000031">
    <property type="protein sequence ID" value="MFD2257673.1"/>
    <property type="molecule type" value="Genomic_DNA"/>
</dbReference>
<keyword evidence="4" id="KW-1185">Reference proteome</keyword>
<evidence type="ECO:0000259" key="2">
    <source>
        <dbReference type="PROSITE" id="PS50206"/>
    </source>
</evidence>
<name>A0ABW5DB06_9BACT</name>
<dbReference type="SUPFAM" id="SSF52821">
    <property type="entry name" value="Rhodanese/Cell cycle control phosphatase"/>
    <property type="match status" value="2"/>
</dbReference>
<dbReference type="InterPro" id="IPR001279">
    <property type="entry name" value="Metallo-B-lactamas"/>
</dbReference>
<protein>
    <submittedName>
        <fullName evidence="3">Rhodanese-like domain-containing protein</fullName>
    </submittedName>
</protein>
<evidence type="ECO:0000256" key="1">
    <source>
        <dbReference type="ARBA" id="ARBA00022723"/>
    </source>
</evidence>
<dbReference type="Pfam" id="PF00753">
    <property type="entry name" value="Lactamase_B"/>
    <property type="match status" value="1"/>
</dbReference>
<keyword evidence="1" id="KW-0479">Metal-binding</keyword>
<dbReference type="InterPro" id="IPR036866">
    <property type="entry name" value="RibonucZ/Hydroxyglut_hydro"/>
</dbReference>
<dbReference type="PANTHER" id="PTHR43084:SF1">
    <property type="entry name" value="PERSULFIDE DIOXYGENASE ETHE1, MITOCHONDRIAL"/>
    <property type="match status" value="1"/>
</dbReference>
<comment type="caution">
    <text evidence="3">The sequence shown here is derived from an EMBL/GenBank/DDBJ whole genome shotgun (WGS) entry which is preliminary data.</text>
</comment>
<dbReference type="Gene3D" id="3.40.250.10">
    <property type="entry name" value="Rhodanese-like domain"/>
    <property type="match status" value="2"/>
</dbReference>
<sequence>MATIFEKIQTEGIAEISYLLGDDGKGVAAIFDATRDVEKYVKLAKERNLVITHIFETHIHADFVSGSRELENSVGGARIYLSAEGGAEYDFDFQAIRDGDTFEIGDTRIIVRHTPGHTPEHVSYELVSKSEPDSPWGVLSGDSLFVGSAGRPDLLGEETTEKLTEELFHTLRNYYLGLPDGTLIYPAHGQGSPCGADIGDRLHSTIGYEKRTNPFLQYNDLGEFKQFVLGGTPPTPTYYPRMKAVNSKGPEILGASPKIEGLLPDQFEEAMKDEVQVIDTRHMLAFGAGHIAGSMNIGSSPMLSIWAGWLLDPEEPILLIADSDMAIDELVTQLSRTGYTNFAGYLAGGINAWIQAGKTISHLGEQSVHEVNAILSTNGSEVQLVDVRTPSEWKEGHIPGAMHLFLPELEEEAVKLDKSRITYTYCASGYRASIAASILAKMGFENVVNIPGSWKAWKATGFAVEKGELR</sequence>
<dbReference type="InterPro" id="IPR001763">
    <property type="entry name" value="Rhodanese-like_dom"/>
</dbReference>
<dbReference type="Pfam" id="PF00581">
    <property type="entry name" value="Rhodanese"/>
    <property type="match status" value="2"/>
</dbReference>
<dbReference type="RefSeq" id="WP_386821006.1">
    <property type="nucleotide sequence ID" value="NZ_JBHUIT010000031.1"/>
</dbReference>
<dbReference type="PROSITE" id="PS50206">
    <property type="entry name" value="RHODANESE_3"/>
    <property type="match status" value="2"/>
</dbReference>
<dbReference type="InterPro" id="IPR044528">
    <property type="entry name" value="POD-like_MBL-fold"/>
</dbReference>
<feature type="domain" description="Rhodanese" evidence="2">
    <location>
        <begin position="378"/>
        <end position="466"/>
    </location>
</feature>
<feature type="domain" description="Rhodanese" evidence="2">
    <location>
        <begin position="271"/>
        <end position="362"/>
    </location>
</feature>
<dbReference type="PANTHER" id="PTHR43084">
    <property type="entry name" value="PERSULFIDE DIOXYGENASE ETHE1"/>
    <property type="match status" value="1"/>
</dbReference>
<accession>A0ABW5DB06</accession>
<organism evidence="3 4">
    <name type="scientific">Luteolibacter algae</name>
    <dbReference type="NCBI Taxonomy" id="454151"/>
    <lineage>
        <taxon>Bacteria</taxon>
        <taxon>Pseudomonadati</taxon>
        <taxon>Verrucomicrobiota</taxon>
        <taxon>Verrucomicrobiia</taxon>
        <taxon>Verrucomicrobiales</taxon>
        <taxon>Verrucomicrobiaceae</taxon>
        <taxon>Luteolibacter</taxon>
    </lineage>
</organism>
<dbReference type="CDD" id="cd00158">
    <property type="entry name" value="RHOD"/>
    <property type="match status" value="2"/>
</dbReference>
<dbReference type="SMART" id="SM00450">
    <property type="entry name" value="RHOD"/>
    <property type="match status" value="2"/>
</dbReference>